<sequence>MSSPSSPSPRERRILREFRQGVCDGLKAGAWYESYDGLFPFGIRPHPDWFLFIKPMHHEQKSCLLDDYSPSLMSLEHRRALEPTRKALASWLKYSDNGFFHISGKPRSGKTQMIDYIAYSEVARKHLQTWCKTKRLTQTNIFFRRMGDRRETSCESNLQGMLRVILWSLILDKQELAPRLFPRQYDSDPPDFDEDPCVIDDEEVLLAWDRLAKLDDIYTDDKFVLYLDGLNHFKQGFPRMLDYLKQWVLARPLDVKICISSRGEVEFQDSLKSYPGIIMHEVSQADMLWYIRWALLHDDEDYAARYVTNTSPLEREELEQHFLTKVNGSFFLLWSLIGRIKLTFKDMTSRDAIKGFVDDWMQQYEQGTLNDDFDRQLLRESYRDDPPKLPQV</sequence>
<organism evidence="3 4">
    <name type="scientific">Aspergillus indologenus CBS 114.80</name>
    <dbReference type="NCBI Taxonomy" id="1450541"/>
    <lineage>
        <taxon>Eukaryota</taxon>
        <taxon>Fungi</taxon>
        <taxon>Dikarya</taxon>
        <taxon>Ascomycota</taxon>
        <taxon>Pezizomycotina</taxon>
        <taxon>Eurotiomycetes</taxon>
        <taxon>Eurotiomycetidae</taxon>
        <taxon>Eurotiales</taxon>
        <taxon>Aspergillaceae</taxon>
        <taxon>Aspergillus</taxon>
        <taxon>Aspergillus subgen. Circumdati</taxon>
    </lineage>
</organism>
<proteinExistence type="predicted"/>
<name>A0A2V5IK41_9EURO</name>
<evidence type="ECO:0000256" key="1">
    <source>
        <dbReference type="ARBA" id="ARBA00022737"/>
    </source>
</evidence>
<dbReference type="Proteomes" id="UP000248817">
    <property type="component" value="Unassembled WGS sequence"/>
</dbReference>
<keyword evidence="1" id="KW-0677">Repeat</keyword>
<dbReference type="AlphaFoldDB" id="A0A2V5IK41"/>
<accession>A0A2V5IK41</accession>
<dbReference type="EMBL" id="KZ825468">
    <property type="protein sequence ID" value="PYI35692.1"/>
    <property type="molecule type" value="Genomic_DNA"/>
</dbReference>
<keyword evidence="4" id="KW-1185">Reference proteome</keyword>
<protein>
    <recommendedName>
        <fullName evidence="2">Nephrocystin 3-like N-terminal domain-containing protein</fullName>
    </recommendedName>
</protein>
<evidence type="ECO:0000259" key="2">
    <source>
        <dbReference type="Pfam" id="PF24883"/>
    </source>
</evidence>
<reference evidence="3 4" key="1">
    <citation type="submission" date="2018-02" db="EMBL/GenBank/DDBJ databases">
        <title>The genomes of Aspergillus section Nigri reveals drivers in fungal speciation.</title>
        <authorList>
            <consortium name="DOE Joint Genome Institute"/>
            <person name="Vesth T.C."/>
            <person name="Nybo J."/>
            <person name="Theobald S."/>
            <person name="Brandl J."/>
            <person name="Frisvad J.C."/>
            <person name="Nielsen K.F."/>
            <person name="Lyhne E.K."/>
            <person name="Kogle M.E."/>
            <person name="Kuo A."/>
            <person name="Riley R."/>
            <person name="Clum A."/>
            <person name="Nolan M."/>
            <person name="Lipzen A."/>
            <person name="Salamov A."/>
            <person name="Henrissat B."/>
            <person name="Wiebenga A."/>
            <person name="De vries R.P."/>
            <person name="Grigoriev I.V."/>
            <person name="Mortensen U.H."/>
            <person name="Andersen M.R."/>
            <person name="Baker S.E."/>
        </authorList>
    </citation>
    <scope>NUCLEOTIDE SEQUENCE [LARGE SCALE GENOMIC DNA]</scope>
    <source>
        <strain evidence="3 4">CBS 114.80</strain>
    </source>
</reference>
<feature type="domain" description="Nephrocystin 3-like N-terminal" evidence="2">
    <location>
        <begin position="87"/>
        <end position="262"/>
    </location>
</feature>
<dbReference type="PANTHER" id="PTHR10039:SF5">
    <property type="entry name" value="NACHT DOMAIN-CONTAINING PROTEIN"/>
    <property type="match status" value="1"/>
</dbReference>
<gene>
    <name evidence="3" type="ORF">BP00DRAFT_453735</name>
</gene>
<dbReference type="InterPro" id="IPR056884">
    <property type="entry name" value="NPHP3-like_N"/>
</dbReference>
<evidence type="ECO:0000313" key="4">
    <source>
        <dbReference type="Proteomes" id="UP000248817"/>
    </source>
</evidence>
<dbReference type="PANTHER" id="PTHR10039">
    <property type="entry name" value="AMELOGENIN"/>
    <property type="match status" value="1"/>
</dbReference>
<evidence type="ECO:0000313" key="3">
    <source>
        <dbReference type="EMBL" id="PYI35692.1"/>
    </source>
</evidence>
<dbReference type="Pfam" id="PF24883">
    <property type="entry name" value="NPHP3_N"/>
    <property type="match status" value="1"/>
</dbReference>